<keyword evidence="3" id="KW-0328">Glycosyltransferase</keyword>
<dbReference type="GO" id="GO:0005789">
    <property type="term" value="C:endoplasmic reticulum membrane"/>
    <property type="evidence" value="ECO:0007669"/>
    <property type="project" value="UniProtKB-SubCell"/>
</dbReference>
<dbReference type="InterPro" id="IPR000608">
    <property type="entry name" value="UBC"/>
</dbReference>
<evidence type="ECO:0000256" key="14">
    <source>
        <dbReference type="SAM" id="Phobius"/>
    </source>
</evidence>
<feature type="transmembrane region" description="Helical" evidence="14">
    <location>
        <begin position="226"/>
        <end position="248"/>
    </location>
</feature>
<evidence type="ECO:0000256" key="8">
    <source>
        <dbReference type="ARBA" id="ARBA00022824"/>
    </source>
</evidence>
<feature type="domain" description="UBC core" evidence="15">
    <location>
        <begin position="5"/>
        <end position="165"/>
    </location>
</feature>
<dbReference type="EC" id="2.3.2.23" evidence="2"/>
<dbReference type="OrthoDB" id="19692at2759"/>
<dbReference type="PROSITE" id="PS00183">
    <property type="entry name" value="UBC_1"/>
    <property type="match status" value="1"/>
</dbReference>
<evidence type="ECO:0000256" key="5">
    <source>
        <dbReference type="ARBA" id="ARBA00022692"/>
    </source>
</evidence>
<evidence type="ECO:0000256" key="4">
    <source>
        <dbReference type="ARBA" id="ARBA00022679"/>
    </source>
</evidence>
<dbReference type="CDD" id="cd23795">
    <property type="entry name" value="UBCc_UBE2G1"/>
    <property type="match status" value="1"/>
</dbReference>
<proteinExistence type="predicted"/>
<evidence type="ECO:0000256" key="13">
    <source>
        <dbReference type="PROSITE-ProRule" id="PRU10133"/>
    </source>
</evidence>
<evidence type="ECO:0000256" key="10">
    <source>
        <dbReference type="ARBA" id="ARBA00022989"/>
    </source>
</evidence>
<evidence type="ECO:0000256" key="7">
    <source>
        <dbReference type="ARBA" id="ARBA00022786"/>
    </source>
</evidence>
<evidence type="ECO:0000256" key="1">
    <source>
        <dbReference type="ARBA" id="ARBA00004477"/>
    </source>
</evidence>
<dbReference type="Gene3D" id="3.10.110.10">
    <property type="entry name" value="Ubiquitin Conjugating Enzyme"/>
    <property type="match status" value="1"/>
</dbReference>
<comment type="function">
    <text evidence="12">Accepts ubiquitin from the E1 complex and catalyzes its covalent attachment to other proteins. In vitro catalyzes 'Lys-48'-, as well as 'Lys-63'-linked polyubiquitination. May be involved in degradation of muscle-specific proteins. Mediates polyubiquitination of CYP3A4.</text>
</comment>
<comment type="subcellular location">
    <subcellularLocation>
        <location evidence="1">Endoplasmic reticulum membrane</location>
        <topology evidence="1">Multi-pass membrane protein</topology>
    </subcellularLocation>
</comment>
<dbReference type="SUPFAM" id="SSF54495">
    <property type="entry name" value="UBC-like"/>
    <property type="match status" value="1"/>
</dbReference>
<keyword evidence="4" id="KW-0808">Transferase</keyword>
<name>A0A899GD16_9ASCO</name>
<feature type="active site" description="Glycyl thioester intermediate" evidence="13">
    <location>
        <position position="90"/>
    </location>
</feature>
<dbReference type="InterPro" id="IPR023313">
    <property type="entry name" value="UBQ-conjugating_AS"/>
</dbReference>
<evidence type="ECO:0000256" key="6">
    <source>
        <dbReference type="ARBA" id="ARBA00022741"/>
    </source>
</evidence>
<evidence type="ECO:0000256" key="2">
    <source>
        <dbReference type="ARBA" id="ARBA00012486"/>
    </source>
</evidence>
<dbReference type="AlphaFoldDB" id="A0A899GD16"/>
<accession>A0A899GD16</accession>
<dbReference type="GO" id="GO:0005524">
    <property type="term" value="F:ATP binding"/>
    <property type="evidence" value="ECO:0007669"/>
    <property type="project" value="UniProtKB-KW"/>
</dbReference>
<dbReference type="Proteomes" id="UP000663699">
    <property type="component" value="Chromosome 12"/>
</dbReference>
<sequence>MVNYASEAILKRQLKEIQKHPIQGFSAGLIDDNNVYEWEVLIIGPEDTLYEGGFFKCHLSFPREYPHLPPKMRFITELYHPNVYEDGHVCISILHPPGEDKFGYEDASERWRAVHTPETILLSVISMLSSPNFDSPANVEAAKHWRDDPRVLIRLGFSISQSYIHPDEHLQGIQVVAGNVLNIKVEYPWEFKGQFPIRSIGPLFIIYGLPLKMAQWIAGDASINPLFIFFLLRLFFFGLSFFIDWFIYTSTPSKYRRKALLIYASSFVTWTYQTHTFSNSIETIMVSISLFLIQKIKMNIRPWKCVLLAFFSSFGFFSRITFPITLLPFVASSSRSLIRRPKTILLFIKSFILIFLIFILIDSFYYANGYRVIITPLNNFKYNSKYINLQKHVNGSSTNVVFWKTYPPPTWLFLDPPHSKIIFTHLVGYSVNNVLDYLSKKQNGVRYIFVFPALLIEKFPCVFEELRNSSCNTNVTLRQIFKTSYYIGLDDLDFINNNIFFLLMDLIRKKGLVVCDVI</sequence>
<dbReference type="Pfam" id="PF00179">
    <property type="entry name" value="UQ_con"/>
    <property type="match status" value="1"/>
</dbReference>
<feature type="transmembrane region" description="Helical" evidence="14">
    <location>
        <begin position="305"/>
        <end position="331"/>
    </location>
</feature>
<evidence type="ECO:0000256" key="11">
    <source>
        <dbReference type="ARBA" id="ARBA00023136"/>
    </source>
</evidence>
<evidence type="ECO:0000256" key="3">
    <source>
        <dbReference type="ARBA" id="ARBA00022676"/>
    </source>
</evidence>
<feature type="transmembrane region" description="Helical" evidence="14">
    <location>
        <begin position="343"/>
        <end position="361"/>
    </location>
</feature>
<dbReference type="GO" id="GO:0016757">
    <property type="term" value="F:glycosyltransferase activity"/>
    <property type="evidence" value="ECO:0007669"/>
    <property type="project" value="UniProtKB-KW"/>
</dbReference>
<dbReference type="InterPro" id="IPR005599">
    <property type="entry name" value="GPI_mannosylTrfase"/>
</dbReference>
<evidence type="ECO:0000256" key="12">
    <source>
        <dbReference type="ARBA" id="ARBA00053162"/>
    </source>
</evidence>
<reference evidence="16" key="1">
    <citation type="submission" date="2020-06" db="EMBL/GenBank/DDBJ databases">
        <title>Genomes of multiple members of Pneumocystis genus reveal paths to human pathogen Pneumocystis jirovecii.</title>
        <authorList>
            <person name="Cisse O.H."/>
            <person name="Ma L."/>
            <person name="Dekker J."/>
            <person name="Khil P."/>
            <person name="Jo J."/>
            <person name="Brenchley J."/>
            <person name="Blair R."/>
            <person name="Pahar B."/>
            <person name="Chabe M."/>
            <person name="Van Rompay K.A."/>
            <person name="Keesler R."/>
            <person name="Sukura A."/>
            <person name="Hirsch V."/>
            <person name="Kutty G."/>
            <person name="Liu Y."/>
            <person name="Peng L."/>
            <person name="Chen J."/>
            <person name="Song J."/>
            <person name="Weissenbacher-Lang C."/>
            <person name="Xu J."/>
            <person name="Upham N.S."/>
            <person name="Stajich J.E."/>
            <person name="Cuomo C.A."/>
            <person name="Cushion M.T."/>
            <person name="Kovacs J.A."/>
        </authorList>
    </citation>
    <scope>NUCLEOTIDE SEQUENCE</scope>
    <source>
        <strain evidence="16">2A</strain>
    </source>
</reference>
<keyword evidence="10 14" id="KW-1133">Transmembrane helix</keyword>
<dbReference type="InterPro" id="IPR050113">
    <property type="entry name" value="Ub_conjugating_enzyme"/>
</dbReference>
<keyword evidence="11 14" id="KW-0472">Membrane</keyword>
<keyword evidence="9" id="KW-0067">ATP-binding</keyword>
<dbReference type="PROSITE" id="PS50127">
    <property type="entry name" value="UBC_2"/>
    <property type="match status" value="1"/>
</dbReference>
<keyword evidence="8" id="KW-0256">Endoplasmic reticulum</keyword>
<dbReference type="EMBL" id="CP054543">
    <property type="protein sequence ID" value="QSL66497.1"/>
    <property type="molecule type" value="Genomic_DNA"/>
</dbReference>
<keyword evidence="6" id="KW-0547">Nucleotide-binding</keyword>
<keyword evidence="17" id="KW-1185">Reference proteome</keyword>
<evidence type="ECO:0000256" key="9">
    <source>
        <dbReference type="ARBA" id="ARBA00022840"/>
    </source>
</evidence>
<dbReference type="InterPro" id="IPR016135">
    <property type="entry name" value="UBQ-conjugating_enzyme/RWD"/>
</dbReference>
<dbReference type="FunFam" id="3.10.110.10:FF:000018">
    <property type="entry name" value="Ubiquitin-conjugating enzyme E2 G1"/>
    <property type="match status" value="1"/>
</dbReference>
<keyword evidence="5 14" id="KW-0812">Transmembrane</keyword>
<dbReference type="PANTHER" id="PTHR24067">
    <property type="entry name" value="UBIQUITIN-CONJUGATING ENZYME E2"/>
    <property type="match status" value="1"/>
</dbReference>
<evidence type="ECO:0000313" key="16">
    <source>
        <dbReference type="EMBL" id="QSL66497.1"/>
    </source>
</evidence>
<dbReference type="SMART" id="SM00212">
    <property type="entry name" value="UBCc"/>
    <property type="match status" value="1"/>
</dbReference>
<evidence type="ECO:0000313" key="17">
    <source>
        <dbReference type="Proteomes" id="UP000663699"/>
    </source>
</evidence>
<keyword evidence="7" id="KW-0833">Ubl conjugation pathway</keyword>
<dbReference type="Pfam" id="PF03901">
    <property type="entry name" value="Glyco_transf_22"/>
    <property type="match status" value="1"/>
</dbReference>
<evidence type="ECO:0000259" key="15">
    <source>
        <dbReference type="PROSITE" id="PS50127"/>
    </source>
</evidence>
<protein>
    <recommendedName>
        <fullName evidence="2">E2 ubiquitin-conjugating enzyme</fullName>
        <ecNumber evidence="2">2.3.2.23</ecNumber>
    </recommendedName>
</protein>
<dbReference type="GO" id="GO:0032446">
    <property type="term" value="P:protein modification by small protein conjugation"/>
    <property type="evidence" value="ECO:0007669"/>
    <property type="project" value="UniProtKB-ARBA"/>
</dbReference>
<dbReference type="GO" id="GO:0061631">
    <property type="term" value="F:ubiquitin conjugating enzyme activity"/>
    <property type="evidence" value="ECO:0007669"/>
    <property type="project" value="UniProtKB-EC"/>
</dbReference>
<organism evidence="16 17">
    <name type="scientific">Pneumocystis wakefieldiae</name>
    <dbReference type="NCBI Taxonomy" id="38082"/>
    <lineage>
        <taxon>Eukaryota</taxon>
        <taxon>Fungi</taxon>
        <taxon>Dikarya</taxon>
        <taxon>Ascomycota</taxon>
        <taxon>Taphrinomycotina</taxon>
        <taxon>Pneumocystomycetes</taxon>
        <taxon>Pneumocystaceae</taxon>
        <taxon>Pneumocystis</taxon>
    </lineage>
</organism>
<gene>
    <name evidence="16" type="ORF">MERGE_000877</name>
</gene>